<accession>A0ABN9MLN5</accession>
<dbReference type="Pfam" id="PF00619">
    <property type="entry name" value="CARD"/>
    <property type="match status" value="1"/>
</dbReference>
<sequence>MDAFSRPTTASAINQHLMSSPVYPRFNSASSNLDEKERMKLNLSDESKPRDETEFPHRIYPEQESAALVWVQQKRDQIVKQMTDACLNQCLDALISHSIIFMEDYELIKSKSTRSGKVRNLMDTCDLQGESFARIIVQKLKENRHSDLCPFPEI</sequence>
<protein>
    <recommendedName>
        <fullName evidence="2">CARD domain-containing protein</fullName>
    </recommendedName>
</protein>
<dbReference type="EMBL" id="CAUEEQ010075435">
    <property type="protein sequence ID" value="CAJ0966531.1"/>
    <property type="molecule type" value="Genomic_DNA"/>
</dbReference>
<keyword evidence="4" id="KW-1185">Reference proteome</keyword>
<dbReference type="InterPro" id="IPR011029">
    <property type="entry name" value="DEATH-like_dom_sf"/>
</dbReference>
<dbReference type="Gene3D" id="1.10.533.10">
    <property type="entry name" value="Death Domain, Fas"/>
    <property type="match status" value="1"/>
</dbReference>
<feature type="domain" description="CARD" evidence="2">
    <location>
        <begin position="63"/>
        <end position="142"/>
    </location>
</feature>
<name>A0ABN9MLN5_9NEOB</name>
<evidence type="ECO:0000313" key="4">
    <source>
        <dbReference type="Proteomes" id="UP001176940"/>
    </source>
</evidence>
<evidence type="ECO:0000259" key="2">
    <source>
        <dbReference type="PROSITE" id="PS50209"/>
    </source>
</evidence>
<dbReference type="PROSITE" id="PS50209">
    <property type="entry name" value="CARD"/>
    <property type="match status" value="1"/>
</dbReference>
<reference evidence="3" key="1">
    <citation type="submission" date="2023-07" db="EMBL/GenBank/DDBJ databases">
        <authorList>
            <person name="Stuckert A."/>
        </authorList>
    </citation>
    <scope>NUCLEOTIDE SEQUENCE</scope>
</reference>
<dbReference type="SUPFAM" id="SSF47986">
    <property type="entry name" value="DEATH domain"/>
    <property type="match status" value="1"/>
</dbReference>
<gene>
    <name evidence="3" type="ORF">RIMI_LOCUS21413235</name>
</gene>
<evidence type="ECO:0000313" key="3">
    <source>
        <dbReference type="EMBL" id="CAJ0966531.1"/>
    </source>
</evidence>
<dbReference type="Proteomes" id="UP001176940">
    <property type="component" value="Unassembled WGS sequence"/>
</dbReference>
<comment type="caution">
    <text evidence="3">The sequence shown here is derived from an EMBL/GenBank/DDBJ whole genome shotgun (WGS) entry which is preliminary data.</text>
</comment>
<feature type="region of interest" description="Disordered" evidence="1">
    <location>
        <begin position="33"/>
        <end position="56"/>
    </location>
</feature>
<organism evidence="3 4">
    <name type="scientific">Ranitomeya imitator</name>
    <name type="common">mimic poison frog</name>
    <dbReference type="NCBI Taxonomy" id="111125"/>
    <lineage>
        <taxon>Eukaryota</taxon>
        <taxon>Metazoa</taxon>
        <taxon>Chordata</taxon>
        <taxon>Craniata</taxon>
        <taxon>Vertebrata</taxon>
        <taxon>Euteleostomi</taxon>
        <taxon>Amphibia</taxon>
        <taxon>Batrachia</taxon>
        <taxon>Anura</taxon>
        <taxon>Neobatrachia</taxon>
        <taxon>Hyloidea</taxon>
        <taxon>Dendrobatidae</taxon>
        <taxon>Dendrobatinae</taxon>
        <taxon>Ranitomeya</taxon>
    </lineage>
</organism>
<proteinExistence type="predicted"/>
<evidence type="ECO:0000256" key="1">
    <source>
        <dbReference type="SAM" id="MobiDB-lite"/>
    </source>
</evidence>
<dbReference type="InterPro" id="IPR001315">
    <property type="entry name" value="CARD"/>
</dbReference>